<reference evidence="2 3" key="1">
    <citation type="submission" date="2020-10" db="EMBL/GenBank/DDBJ databases">
        <title>Phylogeny of dyella-like bacteria.</title>
        <authorList>
            <person name="Fu J."/>
        </authorList>
    </citation>
    <scope>NUCLEOTIDE SEQUENCE [LARGE SCALE GENOMIC DNA]</scope>
    <source>
        <strain evidence="2 3">KACC 19113</strain>
    </source>
</reference>
<dbReference type="EMBL" id="JADIKK010000008">
    <property type="protein sequence ID" value="MFK2876924.1"/>
    <property type="molecule type" value="Genomic_DNA"/>
</dbReference>
<evidence type="ECO:0000256" key="1">
    <source>
        <dbReference type="SAM" id="MobiDB-lite"/>
    </source>
</evidence>
<gene>
    <name evidence="2" type="ORF">ISP25_07590</name>
</gene>
<accession>A0ABW8J400</accession>
<protein>
    <recommendedName>
        <fullName evidence="4">Helix-turn-helix domain-containing protein</fullName>
    </recommendedName>
</protein>
<evidence type="ECO:0000313" key="3">
    <source>
        <dbReference type="Proteomes" id="UP001620339"/>
    </source>
</evidence>
<evidence type="ECO:0000313" key="2">
    <source>
        <dbReference type="EMBL" id="MFK2876924.1"/>
    </source>
</evidence>
<proteinExistence type="predicted"/>
<dbReference type="Proteomes" id="UP001620339">
    <property type="component" value="Unassembled WGS sequence"/>
</dbReference>
<feature type="region of interest" description="Disordered" evidence="1">
    <location>
        <begin position="55"/>
        <end position="76"/>
    </location>
</feature>
<evidence type="ECO:0008006" key="4">
    <source>
        <dbReference type="Google" id="ProtNLM"/>
    </source>
</evidence>
<dbReference type="RefSeq" id="WP_404612942.1">
    <property type="nucleotide sequence ID" value="NZ_JADIKK010000008.1"/>
</dbReference>
<name>A0ABW8J400_9GAMM</name>
<comment type="caution">
    <text evidence="2">The sequence shown here is derived from an EMBL/GenBank/DDBJ whole genome shotgun (WGS) entry which is preliminary data.</text>
</comment>
<organism evidence="2 3">
    <name type="scientific">Rhodanobacter hydrolyticus</name>
    <dbReference type="NCBI Taxonomy" id="2250595"/>
    <lineage>
        <taxon>Bacteria</taxon>
        <taxon>Pseudomonadati</taxon>
        <taxon>Pseudomonadota</taxon>
        <taxon>Gammaproteobacteria</taxon>
        <taxon>Lysobacterales</taxon>
        <taxon>Rhodanobacteraceae</taxon>
        <taxon>Rhodanobacter</taxon>
    </lineage>
</organism>
<sequence length="76" mass="8488">MDLYAYISDIPRRQALAEACDTIPDYLWQLATGRRKPSPSLARRIEEATERLGPEKVSKEELIFGPPPSSKEGEAA</sequence>
<keyword evidence="3" id="KW-1185">Reference proteome</keyword>